<gene>
    <name evidence="3" type="ORF">ACRB68_47310</name>
</gene>
<evidence type="ECO:0000313" key="3">
    <source>
        <dbReference type="EMBL" id="MQY06636.1"/>
    </source>
</evidence>
<feature type="transmembrane region" description="Helical" evidence="2">
    <location>
        <begin position="46"/>
        <end position="63"/>
    </location>
</feature>
<dbReference type="RefSeq" id="WP_153536011.1">
    <property type="nucleotide sequence ID" value="NZ_WEGH01000003.1"/>
</dbReference>
<keyword evidence="2" id="KW-1133">Transmembrane helix</keyword>
<dbReference type="EMBL" id="WEGH01000003">
    <property type="protein sequence ID" value="MQY06636.1"/>
    <property type="molecule type" value="Genomic_DNA"/>
</dbReference>
<accession>A0A7K0BZZ4</accession>
<evidence type="ECO:0000313" key="4">
    <source>
        <dbReference type="Proteomes" id="UP000487268"/>
    </source>
</evidence>
<comment type="caution">
    <text evidence="3">The sequence shown here is derived from an EMBL/GenBank/DDBJ whole genome shotgun (WGS) entry which is preliminary data.</text>
</comment>
<keyword evidence="2" id="KW-0472">Membrane</keyword>
<feature type="region of interest" description="Disordered" evidence="1">
    <location>
        <begin position="111"/>
        <end position="134"/>
    </location>
</feature>
<evidence type="ECO:0000256" key="1">
    <source>
        <dbReference type="SAM" id="MobiDB-lite"/>
    </source>
</evidence>
<dbReference type="AlphaFoldDB" id="A0A7K0BZZ4"/>
<reference evidence="3 4" key="1">
    <citation type="submission" date="2019-10" db="EMBL/GenBank/DDBJ databases">
        <title>Actinomadura rubteroloni sp. nov. and Actinomadura macrotermitis sp. nov., isolated from the gut of fungus growing-termite Macrotermes natalensis.</title>
        <authorList>
            <person name="Benndorf R."/>
            <person name="Martin K."/>
            <person name="Kuefner M."/>
            <person name="De Beer W."/>
            <person name="Kaster A.-K."/>
            <person name="Vollmers J."/>
            <person name="Poulsen M."/>
            <person name="Beemelmanns C."/>
        </authorList>
    </citation>
    <scope>NUCLEOTIDE SEQUENCE [LARGE SCALE GENOMIC DNA]</scope>
    <source>
        <strain evidence="3 4">RB68</strain>
    </source>
</reference>
<dbReference type="OrthoDB" id="3480942at2"/>
<proteinExistence type="predicted"/>
<keyword evidence="2" id="KW-0812">Transmembrane</keyword>
<name>A0A7K0BZZ4_9ACTN</name>
<evidence type="ECO:0000256" key="2">
    <source>
        <dbReference type="SAM" id="Phobius"/>
    </source>
</evidence>
<dbReference type="Proteomes" id="UP000487268">
    <property type="component" value="Unassembled WGS sequence"/>
</dbReference>
<protein>
    <submittedName>
        <fullName evidence="3">Uncharacterized protein</fullName>
    </submittedName>
</protein>
<sequence>MRIPKPVNAALDWAEHHRKALAAVIALALAAGAVLGAPPAVGYPVAAFIAGLAAGGFWIHVRLTKRVLRARAEIDDLLRQNGALRHRNTVLSSGVITRESQTTQALIMIPDDDGPLKVDADPQRTQQLPELPDD</sequence>
<keyword evidence="4" id="KW-1185">Reference proteome</keyword>
<organism evidence="3 4">
    <name type="scientific">Actinomadura macrotermitis</name>
    <dbReference type="NCBI Taxonomy" id="2585200"/>
    <lineage>
        <taxon>Bacteria</taxon>
        <taxon>Bacillati</taxon>
        <taxon>Actinomycetota</taxon>
        <taxon>Actinomycetes</taxon>
        <taxon>Streptosporangiales</taxon>
        <taxon>Thermomonosporaceae</taxon>
        <taxon>Actinomadura</taxon>
    </lineage>
</organism>